<accession>A0A9W9ZSD5</accession>
<evidence type="ECO:0000313" key="3">
    <source>
        <dbReference type="Proteomes" id="UP001163046"/>
    </source>
</evidence>
<protein>
    <submittedName>
        <fullName evidence="2">Translation initiation factor</fullName>
    </submittedName>
</protein>
<keyword evidence="2" id="KW-0648">Protein biosynthesis</keyword>
<dbReference type="EMBL" id="MU825878">
    <property type="protein sequence ID" value="KAJ7386123.1"/>
    <property type="molecule type" value="Genomic_DNA"/>
</dbReference>
<feature type="region of interest" description="Disordered" evidence="1">
    <location>
        <begin position="150"/>
        <end position="170"/>
    </location>
</feature>
<dbReference type="AlphaFoldDB" id="A0A9W9ZSD5"/>
<sequence>MIYKNENDADGILNILRSLHKYVPYNGDKDERQYGDQGVVGDLLIVEQAANGHMSLVNGFTQEDRVEGLHFEVADWHAGNNFWSSIVNLRRRECRPMSLIQQHSVRFLQEPTPDPPVASQASNLMAAEIQLAELQRDKLALKLRNAAAENKTSHEATEGGQSPLNQAQQGKSELLIGHTSSVQVAFTNLYNASSAADKCTMYSDHTLINRRNVKGDVSAVANACRRFFQIEIEARVVAATFKVLGYEKYGIERNSPILQTSHLLASHRTNTLITSLTLTGDGNCLFDSVSLVICQNESLAFEFEFHLCTYVELAMNREFYRKHAVSVNSKTTYSERDHPCVMSVETCDLTCFASRFVRCKCKTVLKQ</sequence>
<dbReference type="GO" id="GO:0003743">
    <property type="term" value="F:translation initiation factor activity"/>
    <property type="evidence" value="ECO:0007669"/>
    <property type="project" value="UniProtKB-KW"/>
</dbReference>
<gene>
    <name evidence="2" type="primary">EIF2B1_2</name>
    <name evidence="2" type="ORF">OS493_012467</name>
</gene>
<dbReference type="Proteomes" id="UP001163046">
    <property type="component" value="Unassembled WGS sequence"/>
</dbReference>
<reference evidence="2" key="1">
    <citation type="submission" date="2023-01" db="EMBL/GenBank/DDBJ databases">
        <title>Genome assembly of the deep-sea coral Lophelia pertusa.</title>
        <authorList>
            <person name="Herrera S."/>
            <person name="Cordes E."/>
        </authorList>
    </citation>
    <scope>NUCLEOTIDE SEQUENCE</scope>
    <source>
        <strain evidence="2">USNM1676648</strain>
        <tissue evidence="2">Polyp</tissue>
    </source>
</reference>
<comment type="caution">
    <text evidence="2">The sequence shown here is derived from an EMBL/GenBank/DDBJ whole genome shotgun (WGS) entry which is preliminary data.</text>
</comment>
<proteinExistence type="predicted"/>
<dbReference type="OrthoDB" id="5990531at2759"/>
<organism evidence="2 3">
    <name type="scientific">Desmophyllum pertusum</name>
    <dbReference type="NCBI Taxonomy" id="174260"/>
    <lineage>
        <taxon>Eukaryota</taxon>
        <taxon>Metazoa</taxon>
        <taxon>Cnidaria</taxon>
        <taxon>Anthozoa</taxon>
        <taxon>Hexacorallia</taxon>
        <taxon>Scleractinia</taxon>
        <taxon>Caryophylliina</taxon>
        <taxon>Caryophylliidae</taxon>
        <taxon>Desmophyllum</taxon>
    </lineage>
</organism>
<evidence type="ECO:0000256" key="1">
    <source>
        <dbReference type="SAM" id="MobiDB-lite"/>
    </source>
</evidence>
<feature type="compositionally biased region" description="Polar residues" evidence="1">
    <location>
        <begin position="159"/>
        <end position="170"/>
    </location>
</feature>
<name>A0A9W9ZSD5_9CNID</name>
<keyword evidence="3" id="KW-1185">Reference proteome</keyword>
<keyword evidence="2" id="KW-0396">Initiation factor</keyword>
<evidence type="ECO:0000313" key="2">
    <source>
        <dbReference type="EMBL" id="KAJ7386123.1"/>
    </source>
</evidence>